<organism evidence="1 2">
    <name type="scientific">Bacillus dicomae</name>
    <dbReference type="NCBI Taxonomy" id="3088378"/>
    <lineage>
        <taxon>Bacteria</taxon>
        <taxon>Bacillati</taxon>
        <taxon>Bacillota</taxon>
        <taxon>Bacilli</taxon>
        <taxon>Bacillales</taxon>
        <taxon>Bacillaceae</taxon>
        <taxon>Bacillus</taxon>
        <taxon>Bacillus cereus group</taxon>
    </lineage>
</organism>
<dbReference type="Proteomes" id="UP000317636">
    <property type="component" value="Unassembled WGS sequence"/>
</dbReference>
<sequence length="276" mass="32691">MNCNNDSFTNYAKQDKNGWYLLVRNKETTEIEKNFNYRNIQKIKGENIITTALNYLKKDGLFHTVDTKNLLKYEIILLFYQKEKVTSRYIMKYKEKINAIDGYYDGWEYTVKNENGDFGTYDNDYTFWEAHKVPLSLTFLQIFCILCLYIFPKQITIFIKEIMYKDHNVETYDLYYNLLSGVVAFLLFIVAIINSTFTIILKDSIKQHYLKDNQIRIIWSIIIFDTPVLLATLIAAWKISQVVGGATFNSLFIFSFIFMSIKIALTYFLEIEKRQK</sequence>
<proteinExistence type="predicted"/>
<evidence type="ECO:0000313" key="1">
    <source>
        <dbReference type="EMBL" id="TPV39566.1"/>
    </source>
</evidence>
<name>A0AC61SZD6_9BACI</name>
<protein>
    <submittedName>
        <fullName evidence="1">Uncharacterized protein</fullName>
    </submittedName>
</protein>
<accession>A0AC61SZD6</accession>
<keyword evidence="2" id="KW-1185">Reference proteome</keyword>
<dbReference type="EMBL" id="VHIV01000008">
    <property type="protein sequence ID" value="TPV39566.1"/>
    <property type="molecule type" value="Genomic_DNA"/>
</dbReference>
<evidence type="ECO:0000313" key="2">
    <source>
        <dbReference type="Proteomes" id="UP000317636"/>
    </source>
</evidence>
<comment type="caution">
    <text evidence="1">The sequence shown here is derived from an EMBL/GenBank/DDBJ whole genome shotgun (WGS) entry which is preliminary data.</text>
</comment>
<gene>
    <name evidence="1" type="ORF">FJ659_24645</name>
</gene>
<reference evidence="1" key="1">
    <citation type="submission" date="2019-06" db="EMBL/GenBank/DDBJ databases">
        <title>Draft genome sequence of Bacillus sp. strain MHSD28.</title>
        <authorList>
            <person name="Makuwa S.C."/>
            <person name="Serepa-Dlamini M.H."/>
        </authorList>
    </citation>
    <scope>NUCLEOTIDE SEQUENCE</scope>
    <source>
        <strain evidence="1">MHSD28</strain>
    </source>
</reference>